<evidence type="ECO:0000256" key="5">
    <source>
        <dbReference type="ARBA" id="ARBA00022989"/>
    </source>
</evidence>
<feature type="region of interest" description="Disordered" evidence="8">
    <location>
        <begin position="845"/>
        <end position="965"/>
    </location>
</feature>
<feature type="modified residue" description="4-aspartylphosphate" evidence="7">
    <location>
        <position position="1031"/>
    </location>
</feature>
<dbReference type="GO" id="GO:0000155">
    <property type="term" value="F:phosphorelay sensor kinase activity"/>
    <property type="evidence" value="ECO:0007669"/>
    <property type="project" value="InterPro"/>
</dbReference>
<dbReference type="Pfam" id="PF01036">
    <property type="entry name" value="Bac_rhodopsin"/>
    <property type="match status" value="1"/>
</dbReference>
<dbReference type="SUPFAM" id="SSF47384">
    <property type="entry name" value="Homodimeric domain of signal transducing histidine kinase"/>
    <property type="match status" value="1"/>
</dbReference>
<organism evidence="11">
    <name type="scientific">Micromonas pusilla</name>
    <name type="common">Picoplanktonic green alga</name>
    <name type="synonym">Chromulina pusilla</name>
    <dbReference type="NCBI Taxonomy" id="38833"/>
    <lineage>
        <taxon>Eukaryota</taxon>
        <taxon>Viridiplantae</taxon>
        <taxon>Chlorophyta</taxon>
        <taxon>Mamiellophyceae</taxon>
        <taxon>Mamiellales</taxon>
        <taxon>Mamiellaceae</taxon>
        <taxon>Micromonas</taxon>
    </lineage>
</organism>
<dbReference type="SMART" id="SM00448">
    <property type="entry name" value="REC"/>
    <property type="match status" value="1"/>
</dbReference>
<evidence type="ECO:0000256" key="6">
    <source>
        <dbReference type="ARBA" id="ARBA00023136"/>
    </source>
</evidence>
<name>A0A7S0KRZ5_MICPS</name>
<sequence>MATTTSRPRVSSGDEIQGSTLLALFAALVALNALVAPHLAGCPIAVADGDGGSGAKGTGGTCAATDASIGGSRDVAVFAAAMFVAATALALVNAAMTASPDRSRHFQSAAYVNACAAFAHLQMVRGENWHVSSSDGFSISGLRLLEWLFGTPVMIVLAKQLYALSREPPADYVSAAVKLFERDRGADGVYVPPPSIRLVQADVFMLVCGCFIANLAPAPRWVRNGALVAGVVAFGYVISHLSRCLAGSASYSAIAGVRKDAKFGYALAVFNVVSWCVFPTAYFLHVSGRIDAQSLDLGYAVGDAFAKFSCTALYVTGCGRIMDLAEDEAAQRTDAQVAEQREYIRAVCAELKAPLDAIVGYGRISHDFDENGEKTPSQVRGFQRAILTSAESMRELVSQASQYSKVHGEIHARGRMVSHGKEGEDVTFPRVAWRKEAGDSRAFPLPPMLPTPGRRFSRVSRESFDGDDDEDPPSSVFTLGKLQDLVVKAANIPVGFELACEISPPTATHSEHFRANTRLLRQALATLCETAAAQPSVVRRAGGVEAARARGAPPCVRLSASLGATRKMEIAQCVIPNEPREPGGGRESDLPEWTDATFTASLILDRRVGSHPSDASAGKPPCVTPAELAKRRRLDLSMTVAKTVVTAMGGRLIQTESDAFGDASGDTFSFTVPLLRTSRDESECDFVPVMPLPAGRTVCAVLLRASGAAGAGAMSANHVEHVAASLISYGARVVRCADESDAAKKLSSTAADDDAYPVLVMAADDEGDDENSWRHERLLSAAGPRGSVVLFSSDATEDSSGDAKPVVFHRRRHADDSNVVVVARNATGEEVHEALCGVLAHVAANDANPEPNPEPTRTLGRATRPSEENSTKDEKFDHSASGSWFKELGESEHLTRANSEHRKSRASHDERDEDPSHIIVRGSPSPRKRLDESRSPEGAVPDGTVAKPSSRSNEPASATTSKVKHGLEDDELDGLDVLVVEDNHFQLRIVKATLQRSGVTLDVALHGAEAVAHVRRRVDAGEKLYDLILMDSMMPVMDGASATREIRAMESAYRSSKTGDELRAAGNARPMIIVGLSAEGGPGYEQESRDAGMDGTLGKPCRPETMRKTLKEVHRGEWRRGTFQSASKRASLHF</sequence>
<evidence type="ECO:0000313" key="11">
    <source>
        <dbReference type="EMBL" id="CAD8590765.1"/>
    </source>
</evidence>
<keyword evidence="6 9" id="KW-0472">Membrane</keyword>
<comment type="similarity">
    <text evidence="2">Belongs to the archaeal/bacterial/fungal opsin family.</text>
</comment>
<evidence type="ECO:0000259" key="10">
    <source>
        <dbReference type="PROSITE" id="PS50110"/>
    </source>
</evidence>
<dbReference type="Gene3D" id="1.20.1070.10">
    <property type="entry name" value="Rhodopsin 7-helix transmembrane proteins"/>
    <property type="match status" value="1"/>
</dbReference>
<dbReference type="CDD" id="cd17546">
    <property type="entry name" value="REC_hyHK_CKI1_RcsC-like"/>
    <property type="match status" value="1"/>
</dbReference>
<keyword evidence="3 7" id="KW-0597">Phosphoprotein</keyword>
<protein>
    <recommendedName>
        <fullName evidence="10">Response regulatory domain-containing protein</fullName>
    </recommendedName>
</protein>
<dbReference type="PROSITE" id="PS50110">
    <property type="entry name" value="RESPONSE_REGULATORY"/>
    <property type="match status" value="1"/>
</dbReference>
<evidence type="ECO:0000256" key="2">
    <source>
        <dbReference type="ARBA" id="ARBA00008130"/>
    </source>
</evidence>
<dbReference type="PANTHER" id="PTHR45339:SF3">
    <property type="entry name" value="HISTIDINE KINASE"/>
    <property type="match status" value="1"/>
</dbReference>
<comment type="subcellular location">
    <subcellularLocation>
        <location evidence="1">Membrane</location>
        <topology evidence="1">Multi-pass membrane protein</topology>
    </subcellularLocation>
</comment>
<keyword evidence="5 9" id="KW-1133">Transmembrane helix</keyword>
<feature type="transmembrane region" description="Helical" evidence="9">
    <location>
        <begin position="21"/>
        <end position="40"/>
    </location>
</feature>
<dbReference type="InterPro" id="IPR036097">
    <property type="entry name" value="HisK_dim/P_sf"/>
</dbReference>
<feature type="compositionally biased region" description="Basic and acidic residues" evidence="8">
    <location>
        <begin position="864"/>
        <end position="878"/>
    </location>
</feature>
<feature type="domain" description="Response regulatory" evidence="10">
    <location>
        <begin position="976"/>
        <end position="1114"/>
    </location>
</feature>
<evidence type="ECO:0000256" key="1">
    <source>
        <dbReference type="ARBA" id="ARBA00004141"/>
    </source>
</evidence>
<evidence type="ECO:0000256" key="3">
    <source>
        <dbReference type="ARBA" id="ARBA00022553"/>
    </source>
</evidence>
<feature type="compositionally biased region" description="Polar residues" evidence="8">
    <location>
        <begin position="947"/>
        <end position="961"/>
    </location>
</feature>
<dbReference type="SUPFAM" id="SSF81321">
    <property type="entry name" value="Family A G protein-coupled receptor-like"/>
    <property type="match status" value="1"/>
</dbReference>
<dbReference type="SMART" id="SM01021">
    <property type="entry name" value="Bac_rhodopsin"/>
    <property type="match status" value="1"/>
</dbReference>
<dbReference type="Pfam" id="PF00072">
    <property type="entry name" value="Response_reg"/>
    <property type="match status" value="1"/>
</dbReference>
<evidence type="ECO:0000256" key="9">
    <source>
        <dbReference type="SAM" id="Phobius"/>
    </source>
</evidence>
<dbReference type="SUPFAM" id="SSF52172">
    <property type="entry name" value="CheY-like"/>
    <property type="match status" value="1"/>
</dbReference>
<evidence type="ECO:0000256" key="8">
    <source>
        <dbReference type="SAM" id="MobiDB-lite"/>
    </source>
</evidence>
<dbReference type="EMBL" id="HBEV01010599">
    <property type="protein sequence ID" value="CAD8590765.1"/>
    <property type="molecule type" value="Transcribed_RNA"/>
</dbReference>
<reference evidence="11" key="1">
    <citation type="submission" date="2021-01" db="EMBL/GenBank/DDBJ databases">
        <authorList>
            <person name="Corre E."/>
            <person name="Pelletier E."/>
            <person name="Niang G."/>
            <person name="Scheremetjew M."/>
            <person name="Finn R."/>
            <person name="Kale V."/>
            <person name="Holt S."/>
            <person name="Cochrane G."/>
            <person name="Meng A."/>
            <person name="Brown T."/>
            <person name="Cohen L."/>
        </authorList>
    </citation>
    <scope>NUCLEOTIDE SEQUENCE</scope>
    <source>
        <strain evidence="11">CCMP494</strain>
    </source>
</reference>
<feature type="region of interest" description="Disordered" evidence="8">
    <location>
        <begin position="442"/>
        <end position="475"/>
    </location>
</feature>
<feature type="compositionally biased region" description="Basic and acidic residues" evidence="8">
    <location>
        <begin position="887"/>
        <end position="916"/>
    </location>
</feature>
<dbReference type="Gene3D" id="3.40.50.2300">
    <property type="match status" value="1"/>
</dbReference>
<evidence type="ECO:0000256" key="7">
    <source>
        <dbReference type="PROSITE-ProRule" id="PRU00169"/>
    </source>
</evidence>
<dbReference type="InterPro" id="IPR001789">
    <property type="entry name" value="Sig_transdc_resp-reg_receiver"/>
</dbReference>
<gene>
    <name evidence="11" type="ORF">MSP1404_LOCUS8169</name>
</gene>
<dbReference type="GO" id="GO:0016020">
    <property type="term" value="C:membrane"/>
    <property type="evidence" value="ECO:0007669"/>
    <property type="project" value="UniProtKB-SubCell"/>
</dbReference>
<dbReference type="PANTHER" id="PTHR45339">
    <property type="entry name" value="HYBRID SIGNAL TRANSDUCTION HISTIDINE KINASE J"/>
    <property type="match status" value="1"/>
</dbReference>
<feature type="region of interest" description="Disordered" evidence="8">
    <location>
        <begin position="1083"/>
        <end position="1103"/>
    </location>
</feature>
<dbReference type="InterPro" id="IPR001425">
    <property type="entry name" value="Arc/bac/fun_rhodopsins"/>
</dbReference>
<feature type="transmembrane region" description="Helical" evidence="9">
    <location>
        <begin position="263"/>
        <end position="284"/>
    </location>
</feature>
<keyword evidence="4 9" id="KW-0812">Transmembrane</keyword>
<dbReference type="InterPro" id="IPR011006">
    <property type="entry name" value="CheY-like_superfamily"/>
</dbReference>
<accession>A0A7S0KRZ5</accession>
<dbReference type="AlphaFoldDB" id="A0A7S0KRZ5"/>
<evidence type="ECO:0000256" key="4">
    <source>
        <dbReference type="ARBA" id="ARBA00022692"/>
    </source>
</evidence>
<feature type="transmembrane region" description="Helical" evidence="9">
    <location>
        <begin position="75"/>
        <end position="96"/>
    </location>
</feature>
<proteinExistence type="inferred from homology"/>